<feature type="coiled-coil region" evidence="1">
    <location>
        <begin position="15"/>
        <end position="98"/>
    </location>
</feature>
<feature type="domain" description="DUF6973" evidence="3">
    <location>
        <begin position="221"/>
        <end position="323"/>
    </location>
</feature>
<reference evidence="4 5" key="1">
    <citation type="submission" date="2014-10" db="EMBL/GenBank/DDBJ databases">
        <title>Genome sequence of Micropolyspora internatus JCM3315.</title>
        <authorList>
            <person name="Shin S.-K."/>
            <person name="Yi H."/>
        </authorList>
    </citation>
    <scope>NUCLEOTIDE SEQUENCE [LARGE SCALE GENOMIC DNA]</scope>
    <source>
        <strain evidence="4 5">JCM 3315</strain>
    </source>
</reference>
<dbReference type="AlphaFoldDB" id="A0A837DGD5"/>
<proteinExistence type="predicted"/>
<evidence type="ECO:0000256" key="2">
    <source>
        <dbReference type="SAM" id="MobiDB-lite"/>
    </source>
</evidence>
<evidence type="ECO:0000313" key="4">
    <source>
        <dbReference type="EMBL" id="KHF45551.1"/>
    </source>
</evidence>
<keyword evidence="1" id="KW-0175">Coiled coil</keyword>
<dbReference type="EMBL" id="JRZE01000002">
    <property type="protein sequence ID" value="KHF45551.1"/>
    <property type="molecule type" value="Genomic_DNA"/>
</dbReference>
<feature type="compositionally biased region" description="Basic and acidic residues" evidence="2">
    <location>
        <begin position="341"/>
        <end position="358"/>
    </location>
</feature>
<dbReference type="InterPro" id="IPR054246">
    <property type="entry name" value="DUF6973"/>
</dbReference>
<dbReference type="RefSeq" id="WP_012796382.1">
    <property type="nucleotide sequence ID" value="NZ_FOWS01000005.1"/>
</dbReference>
<dbReference type="OMA" id="WNDVEEW"/>
<evidence type="ECO:0000259" key="3">
    <source>
        <dbReference type="Pfam" id="PF22322"/>
    </source>
</evidence>
<protein>
    <recommendedName>
        <fullName evidence="3">DUF6973 domain-containing protein</fullName>
    </recommendedName>
</protein>
<organism evidence="4 5">
    <name type="scientific">Saccharomonospora viridis</name>
    <dbReference type="NCBI Taxonomy" id="1852"/>
    <lineage>
        <taxon>Bacteria</taxon>
        <taxon>Bacillati</taxon>
        <taxon>Actinomycetota</taxon>
        <taxon>Actinomycetes</taxon>
        <taxon>Pseudonocardiales</taxon>
        <taxon>Pseudonocardiaceae</taxon>
        <taxon>Saccharomonospora</taxon>
    </lineage>
</organism>
<evidence type="ECO:0000313" key="5">
    <source>
        <dbReference type="Proteomes" id="UP000030848"/>
    </source>
</evidence>
<evidence type="ECO:0000256" key="1">
    <source>
        <dbReference type="SAM" id="Coils"/>
    </source>
</evidence>
<dbReference type="Proteomes" id="UP000030848">
    <property type="component" value="Unassembled WGS sequence"/>
</dbReference>
<name>A0A837DGD5_9PSEU</name>
<comment type="caution">
    <text evidence="4">The sequence shown here is derived from an EMBL/GenBank/DDBJ whole genome shotgun (WGS) entry which is preliminary data.</text>
</comment>
<accession>A0A837DGD5</accession>
<sequence length="380" mass="41369">MVSWNDVEEWDADGVAAVGDALVKARNAIVELEDELTDSASPEEWTGPSAESARQNLAKYRQDLETLVTEVAAMVATVDTVEDAVRQLRRDIDEAKGLAATHGFRIDDGRIVEPEGEAGADTASVKSDLVERVDSILAKAKEVDTDLATMLDKVLADKISDEGATTLAQAAEVGEERVRLDRILEDYQVDPDPDGLVNFFGKTITKSEAELLDDIGLLGIKDMYDIQNKAFETAEERFEGQDSNDSHQDAFRHAYWNALMTQRFGEEWAEQYGTAHERLPGNPADREAMDLYNNEVGRKIAVDNPDADPKKLADLVEQAVKDGRMVVIDENGELAYSDDVAEGKTGRADDPAPEKEGGDVAGSHTSGGSGDNSGDYDWGS</sequence>
<dbReference type="Pfam" id="PF22322">
    <property type="entry name" value="DUF6973"/>
    <property type="match status" value="1"/>
</dbReference>
<dbReference type="OrthoDB" id="1187707at2"/>
<feature type="region of interest" description="Disordered" evidence="2">
    <location>
        <begin position="334"/>
        <end position="380"/>
    </location>
</feature>
<gene>
    <name evidence="4" type="ORF">MINT15_07680</name>
</gene>